<evidence type="ECO:0000313" key="2">
    <source>
        <dbReference type="Proteomes" id="UP000157220"/>
    </source>
</evidence>
<name>A0A173ADP1_FADV4</name>
<protein>
    <submittedName>
        <fullName evidence="1">ORF 20</fullName>
    </submittedName>
</protein>
<dbReference type="EMBL" id="KU342001">
    <property type="protein sequence ID" value="ANG08836.1"/>
    <property type="molecule type" value="Genomic_DNA"/>
</dbReference>
<dbReference type="Proteomes" id="UP000157220">
    <property type="component" value="Segment"/>
</dbReference>
<organism evidence="1 2">
    <name type="scientific">Fowl aviadenovirus 4</name>
    <name type="common">FAdV-4</name>
    <dbReference type="NCBI Taxonomy" id="130663"/>
    <lineage>
        <taxon>Viruses</taxon>
        <taxon>Varidnaviria</taxon>
        <taxon>Bamfordvirae</taxon>
        <taxon>Preplasmiviricota</taxon>
        <taxon>Polisuviricotina</taxon>
        <taxon>Pharingeaviricetes</taxon>
        <taxon>Rowavirales</taxon>
        <taxon>Adenoviridae</taxon>
        <taxon>Aviadenovirus</taxon>
        <taxon>Aviadenovirus hydropericardii</taxon>
        <taxon>Fowl aviadenovirus C</taxon>
    </lineage>
</organism>
<sequence>MECGCCSFSVLVPPPREPIVLHQEEIERMIEYHLTLAILDLNTFNGDEFLRYIHSSIYVAVGCRCSRYLRLRSGVHLVVNCDIRFQTAIPLTASDKREFLQFISRRLFNVPPEIRAPMVRWMERKRKTDFIFVPSGLVLGSMVCCKMALRTMCFEISTSKVPRCVPFMEVPINYLECCKTNVRMTLVCPRGNGSCITQSVCTKSMLVDFVPLPYREIVFRGVCYLPAHRRATYSDMEEWFMHVHGPFCDCENGCDRCEVKSPMNLFYLAQMACLKLAFDRRRARVTHNRKSPFLNRSADGDISRCC</sequence>
<accession>A0A173ADP1</accession>
<evidence type="ECO:0000313" key="1">
    <source>
        <dbReference type="EMBL" id="ANG08836.1"/>
    </source>
</evidence>
<reference evidence="1 2" key="1">
    <citation type="submission" date="2015-12" db="EMBL/GenBank/DDBJ databases">
        <title>Genome sequencing and molecular characterization of Fowl Adenovirus type 4 isolated from healthy poultry bird in India.</title>
        <authorList>
            <person name="Appaiahgari M.B."/>
            <person name="Kathaperumal K."/>
            <person name="Gulati B.R."/>
            <person name="Singh A."/>
            <person name="Vrati S."/>
        </authorList>
    </citation>
    <scope>NUCLEOTIDE SEQUENCE [LARGE SCALE GENOMIC DNA]</scope>
    <source>
        <strain evidence="1">B1-7</strain>
    </source>
</reference>
<gene>
    <name evidence="1" type="primary">ORF 20</name>
</gene>
<proteinExistence type="predicted"/>